<comment type="caution">
    <text evidence="11">The sequence shown here is derived from an EMBL/GenBank/DDBJ whole genome shotgun (WGS) entry which is preliminary data.</text>
</comment>
<sequence>MSESRKTALYNMHQKYGGKVVDYAGWALSVQFEGLNPEHENVRTKVGLFDVSHMGEVEIKGNQATECVQYLITNDVEAIVDGQIVYTFMCNENGGVVDDLLAYRYSKDHYLLVINASNIEKDVKWILENTKQFDVEIKNISDDVSQVAIQGPLAQKVLQKVTDTNLDEIEFFHLKRDVNVAGAKCLVSRTGYTGEDGFEIYFDNKDAETIWEALMENGKEEGIKPIGLGARDTLRFEATLPLYGNELSADITPLEAGYGMFVKLKKESDFIGKAALAKQKEEGLKRKIVGFELIGRGIPRHGYEVEVDGKKIGVVTTGYAAPTVKKNIGNALVDIEYTELGTEFDVVIRNKPVKAKVISKRFLSKK</sequence>
<organism evidence="11 12">
    <name type="scientific">Gottschalkia purinilytica</name>
    <name type="common">Clostridium purinilyticum</name>
    <dbReference type="NCBI Taxonomy" id="1503"/>
    <lineage>
        <taxon>Bacteria</taxon>
        <taxon>Bacillati</taxon>
        <taxon>Bacillota</taxon>
        <taxon>Tissierellia</taxon>
        <taxon>Tissierellales</taxon>
        <taxon>Gottschalkiaceae</taxon>
        <taxon>Gottschalkia</taxon>
    </lineage>
</organism>
<dbReference type="NCBIfam" id="NF001567">
    <property type="entry name" value="PRK00389.1"/>
    <property type="match status" value="1"/>
</dbReference>
<feature type="domain" description="Aminomethyltransferase C-terminal" evidence="10">
    <location>
        <begin position="286"/>
        <end position="362"/>
    </location>
</feature>
<evidence type="ECO:0000256" key="7">
    <source>
        <dbReference type="HAMAP-Rule" id="MF_00259"/>
    </source>
</evidence>
<evidence type="ECO:0000256" key="5">
    <source>
        <dbReference type="ARBA" id="ARBA00031395"/>
    </source>
</evidence>
<keyword evidence="3 7" id="KW-0032">Aminotransferase</keyword>
<comment type="function">
    <text evidence="7">The glycine cleavage system catalyzes the degradation of glycine.</text>
</comment>
<proteinExistence type="inferred from homology"/>
<dbReference type="InterPro" id="IPR006223">
    <property type="entry name" value="GcvT"/>
</dbReference>
<keyword evidence="4 7" id="KW-0808">Transferase</keyword>
<evidence type="ECO:0000259" key="10">
    <source>
        <dbReference type="Pfam" id="PF08669"/>
    </source>
</evidence>
<keyword evidence="11" id="KW-0489">Methyltransferase</keyword>
<evidence type="ECO:0000256" key="4">
    <source>
        <dbReference type="ARBA" id="ARBA00022679"/>
    </source>
</evidence>
<gene>
    <name evidence="7 11" type="primary">gcvT</name>
    <name evidence="11" type="ORF">CLPU_15c00380</name>
</gene>
<dbReference type="GO" id="GO:0019464">
    <property type="term" value="P:glycine decarboxylation via glycine cleavage system"/>
    <property type="evidence" value="ECO:0007669"/>
    <property type="project" value="UniProtKB-UniRule"/>
</dbReference>
<dbReference type="Gene3D" id="3.30.1360.120">
    <property type="entry name" value="Probable tRNA modification gtpase trme, domain 1"/>
    <property type="match status" value="1"/>
</dbReference>
<dbReference type="GO" id="GO:0004047">
    <property type="term" value="F:aminomethyltransferase activity"/>
    <property type="evidence" value="ECO:0007669"/>
    <property type="project" value="UniProtKB-UniRule"/>
</dbReference>
<feature type="binding site" evidence="8">
    <location>
        <position position="199"/>
    </location>
    <ligand>
        <name>substrate</name>
    </ligand>
</feature>
<comment type="subunit">
    <text evidence="7">The glycine cleavage system is composed of four proteins: P, T, L and H.</text>
</comment>
<dbReference type="AlphaFoldDB" id="A0A0L0W7N6"/>
<dbReference type="PANTHER" id="PTHR43757:SF2">
    <property type="entry name" value="AMINOMETHYLTRANSFERASE, MITOCHONDRIAL"/>
    <property type="match status" value="1"/>
</dbReference>
<dbReference type="GO" id="GO:0005960">
    <property type="term" value="C:glycine cleavage complex"/>
    <property type="evidence" value="ECO:0007669"/>
    <property type="project" value="InterPro"/>
</dbReference>
<dbReference type="FunFam" id="2.40.30.110:FF:000003">
    <property type="entry name" value="Aminomethyltransferase"/>
    <property type="match status" value="1"/>
</dbReference>
<dbReference type="InterPro" id="IPR029043">
    <property type="entry name" value="GcvT/YgfZ_C"/>
</dbReference>
<dbReference type="GO" id="GO:0008483">
    <property type="term" value="F:transaminase activity"/>
    <property type="evidence" value="ECO:0007669"/>
    <property type="project" value="UniProtKB-KW"/>
</dbReference>
<comment type="catalytic activity">
    <reaction evidence="6 7">
        <text>N(6)-[(R)-S(8)-aminomethyldihydrolipoyl]-L-lysyl-[protein] + (6S)-5,6,7,8-tetrahydrofolate = N(6)-[(R)-dihydrolipoyl]-L-lysyl-[protein] + (6R)-5,10-methylene-5,6,7,8-tetrahydrofolate + NH4(+)</text>
        <dbReference type="Rhea" id="RHEA:16945"/>
        <dbReference type="Rhea" id="RHEA-COMP:10475"/>
        <dbReference type="Rhea" id="RHEA-COMP:10492"/>
        <dbReference type="ChEBI" id="CHEBI:15636"/>
        <dbReference type="ChEBI" id="CHEBI:28938"/>
        <dbReference type="ChEBI" id="CHEBI:57453"/>
        <dbReference type="ChEBI" id="CHEBI:83100"/>
        <dbReference type="ChEBI" id="CHEBI:83143"/>
        <dbReference type="EC" id="2.1.2.10"/>
    </reaction>
</comment>
<dbReference type="SUPFAM" id="SSF103025">
    <property type="entry name" value="Folate-binding domain"/>
    <property type="match status" value="1"/>
</dbReference>
<dbReference type="Pfam" id="PF01571">
    <property type="entry name" value="GCV_T"/>
    <property type="match status" value="1"/>
</dbReference>
<dbReference type="InterPro" id="IPR006222">
    <property type="entry name" value="GCVT_N"/>
</dbReference>
<dbReference type="Proteomes" id="UP000037267">
    <property type="component" value="Unassembled WGS sequence"/>
</dbReference>
<name>A0A0L0W7N6_GOTPU</name>
<dbReference type="Gene3D" id="3.30.70.1400">
    <property type="entry name" value="Aminomethyltransferase beta-barrel domains"/>
    <property type="match status" value="1"/>
</dbReference>
<dbReference type="Gene3D" id="4.10.1250.10">
    <property type="entry name" value="Aminomethyltransferase fragment"/>
    <property type="match status" value="1"/>
</dbReference>
<dbReference type="EMBL" id="LGSS01000015">
    <property type="protein sequence ID" value="KNF07544.1"/>
    <property type="molecule type" value="Genomic_DNA"/>
</dbReference>
<comment type="similarity">
    <text evidence="1 7">Belongs to the GcvT family.</text>
</comment>
<dbReference type="InterPro" id="IPR022903">
    <property type="entry name" value="GcvT_bac"/>
</dbReference>
<evidence type="ECO:0000313" key="12">
    <source>
        <dbReference type="Proteomes" id="UP000037267"/>
    </source>
</evidence>
<reference evidence="12" key="1">
    <citation type="submission" date="2015-07" db="EMBL/GenBank/DDBJ databases">
        <title>Draft genome sequence of the purine-degrading Gottschalkia purinilyticum DSM 1384 (formerly Clostridium purinilyticum).</title>
        <authorList>
            <person name="Poehlein A."/>
            <person name="Schiel-Bengelsdorf B."/>
            <person name="Bengelsdorf F.R."/>
            <person name="Daniel R."/>
            <person name="Duerre P."/>
        </authorList>
    </citation>
    <scope>NUCLEOTIDE SEQUENCE [LARGE SCALE GENOMIC DNA]</scope>
    <source>
        <strain evidence="12">DSM 1384</strain>
    </source>
</reference>
<evidence type="ECO:0000313" key="11">
    <source>
        <dbReference type="EMBL" id="KNF07544.1"/>
    </source>
</evidence>
<protein>
    <recommendedName>
        <fullName evidence="2 7">Aminomethyltransferase</fullName>
        <ecNumber evidence="2 7">2.1.2.10</ecNumber>
    </recommendedName>
    <alternativeName>
        <fullName evidence="5 7">Glycine cleavage system T protein</fullName>
    </alternativeName>
</protein>
<dbReference type="FunFam" id="3.30.70.1400:FF:000001">
    <property type="entry name" value="Aminomethyltransferase"/>
    <property type="match status" value="1"/>
</dbReference>
<dbReference type="InterPro" id="IPR027266">
    <property type="entry name" value="TrmE/GcvT-like"/>
</dbReference>
<dbReference type="GO" id="GO:0005829">
    <property type="term" value="C:cytosol"/>
    <property type="evidence" value="ECO:0007669"/>
    <property type="project" value="TreeGrafter"/>
</dbReference>
<dbReference type="HAMAP" id="MF_00259">
    <property type="entry name" value="GcvT"/>
    <property type="match status" value="1"/>
</dbReference>
<accession>A0A0L0W7N6</accession>
<dbReference type="PIRSF" id="PIRSF006487">
    <property type="entry name" value="GcvT"/>
    <property type="match status" value="1"/>
</dbReference>
<evidence type="ECO:0000256" key="1">
    <source>
        <dbReference type="ARBA" id="ARBA00008609"/>
    </source>
</evidence>
<dbReference type="RefSeq" id="WP_050356131.1">
    <property type="nucleotide sequence ID" value="NZ_LGSS01000015.1"/>
</dbReference>
<dbReference type="InterPro" id="IPR013977">
    <property type="entry name" value="GcvT_C"/>
</dbReference>
<dbReference type="GO" id="GO:0032259">
    <property type="term" value="P:methylation"/>
    <property type="evidence" value="ECO:0007669"/>
    <property type="project" value="UniProtKB-KW"/>
</dbReference>
<evidence type="ECO:0000256" key="3">
    <source>
        <dbReference type="ARBA" id="ARBA00022576"/>
    </source>
</evidence>
<keyword evidence="12" id="KW-1185">Reference proteome</keyword>
<dbReference type="PANTHER" id="PTHR43757">
    <property type="entry name" value="AMINOMETHYLTRANSFERASE"/>
    <property type="match status" value="1"/>
</dbReference>
<evidence type="ECO:0000256" key="8">
    <source>
        <dbReference type="PIRSR" id="PIRSR006487-1"/>
    </source>
</evidence>
<evidence type="ECO:0000256" key="2">
    <source>
        <dbReference type="ARBA" id="ARBA00012616"/>
    </source>
</evidence>
<dbReference type="Gene3D" id="2.40.30.110">
    <property type="entry name" value="Aminomethyltransferase beta-barrel domains"/>
    <property type="match status" value="1"/>
</dbReference>
<dbReference type="Pfam" id="PF08669">
    <property type="entry name" value="GCV_T_C"/>
    <property type="match status" value="1"/>
</dbReference>
<evidence type="ECO:0000256" key="6">
    <source>
        <dbReference type="ARBA" id="ARBA00047665"/>
    </source>
</evidence>
<dbReference type="EC" id="2.1.2.10" evidence="2 7"/>
<dbReference type="GO" id="GO:0008168">
    <property type="term" value="F:methyltransferase activity"/>
    <property type="evidence" value="ECO:0007669"/>
    <property type="project" value="UniProtKB-KW"/>
</dbReference>
<evidence type="ECO:0000259" key="9">
    <source>
        <dbReference type="Pfam" id="PF01571"/>
    </source>
</evidence>
<dbReference type="OrthoDB" id="9774591at2"/>
<dbReference type="NCBIfam" id="TIGR00528">
    <property type="entry name" value="gcvT"/>
    <property type="match status" value="1"/>
</dbReference>
<dbReference type="SUPFAM" id="SSF101790">
    <property type="entry name" value="Aminomethyltransferase beta-barrel domain"/>
    <property type="match status" value="1"/>
</dbReference>
<feature type="domain" description="GCVT N-terminal" evidence="9">
    <location>
        <begin position="9"/>
        <end position="266"/>
    </location>
</feature>
<dbReference type="InterPro" id="IPR028896">
    <property type="entry name" value="GcvT/YgfZ/DmdA"/>
</dbReference>
<dbReference type="FunFam" id="4.10.1250.10:FF:000001">
    <property type="entry name" value="Aminomethyltransferase"/>
    <property type="match status" value="1"/>
</dbReference>
<dbReference type="PATRIC" id="fig|1503.3.peg.580"/>
<dbReference type="STRING" id="1503.CLPU_15c00380"/>